<feature type="domain" description="RES" evidence="1">
    <location>
        <begin position="40"/>
        <end position="176"/>
    </location>
</feature>
<comment type="caution">
    <text evidence="2">The sequence shown here is derived from an EMBL/GenBank/DDBJ whole genome shotgun (WGS) entry which is preliminary data.</text>
</comment>
<sequence>MRPHYHLARKNWGQSMIADHDEMFRNVKGVFFRAVDANYLATGLSGSRRAGRYSRADQPTLYLSSSPEGVEAAMMAHGSDHDHQRQLIQVSVSAHRILDLRDERARFLAGVTLQDATAPWQELVAEGKRPPSWNVRDRLVRLDAKGLIDPSRKAPGLWHLVLFEWNTEGAAQVRQIG</sequence>
<gene>
    <name evidence="2" type="ORF">RM190_17935</name>
</gene>
<dbReference type="Proteomes" id="UP001251085">
    <property type="component" value="Unassembled WGS sequence"/>
</dbReference>
<name>A0ABU3EHN5_9RHOB</name>
<evidence type="ECO:0000259" key="1">
    <source>
        <dbReference type="SMART" id="SM00953"/>
    </source>
</evidence>
<dbReference type="SMART" id="SM00953">
    <property type="entry name" value="RES"/>
    <property type="match status" value="1"/>
</dbReference>
<dbReference type="InterPro" id="IPR014914">
    <property type="entry name" value="RES_dom"/>
</dbReference>
<evidence type="ECO:0000313" key="2">
    <source>
        <dbReference type="EMBL" id="MDT1063750.1"/>
    </source>
</evidence>
<reference evidence="3" key="1">
    <citation type="submission" date="2023-07" db="EMBL/GenBank/DDBJ databases">
        <title>Characterization of two Paracoccaceae strains isolated from Phycosphere and proposal of Xinfangfangia lacusdiani sp. nov.</title>
        <authorList>
            <person name="Deng Y."/>
            <person name="Zhang Y.Q."/>
        </authorList>
    </citation>
    <scope>NUCLEOTIDE SEQUENCE [LARGE SCALE GENOMIC DNA]</scope>
    <source>
        <strain evidence="3">CPCC 101403</strain>
    </source>
</reference>
<organism evidence="2 3">
    <name type="scientific">Paracoccus broussonetiae</name>
    <dbReference type="NCBI Taxonomy" id="3075834"/>
    <lineage>
        <taxon>Bacteria</taxon>
        <taxon>Pseudomonadati</taxon>
        <taxon>Pseudomonadota</taxon>
        <taxon>Alphaproteobacteria</taxon>
        <taxon>Rhodobacterales</taxon>
        <taxon>Paracoccaceae</taxon>
        <taxon>Paracoccus</taxon>
    </lineage>
</organism>
<keyword evidence="3" id="KW-1185">Reference proteome</keyword>
<dbReference type="RefSeq" id="WP_311760837.1">
    <property type="nucleotide sequence ID" value="NZ_JAVRQI010000014.1"/>
</dbReference>
<protein>
    <submittedName>
        <fullName evidence="2">RES family NAD+ phosphorylase</fullName>
    </submittedName>
</protein>
<evidence type="ECO:0000313" key="3">
    <source>
        <dbReference type="Proteomes" id="UP001251085"/>
    </source>
</evidence>
<proteinExistence type="predicted"/>
<dbReference type="EMBL" id="JAVRQI010000014">
    <property type="protein sequence ID" value="MDT1063750.1"/>
    <property type="molecule type" value="Genomic_DNA"/>
</dbReference>
<accession>A0ABU3EHN5</accession>
<dbReference type="Pfam" id="PF08808">
    <property type="entry name" value="RES"/>
    <property type="match status" value="1"/>
</dbReference>